<dbReference type="Gene3D" id="3.10.490.10">
    <property type="entry name" value="Gamma-glutamyl cyclotransferase-like"/>
    <property type="match status" value="1"/>
</dbReference>
<gene>
    <name evidence="3" type="ORF">CANARDRAFT_9716</name>
</gene>
<name>A0A1E4SUY0_9ASCO</name>
<dbReference type="Pfam" id="PF04752">
    <property type="entry name" value="ChaC"/>
    <property type="match status" value="1"/>
</dbReference>
<dbReference type="PANTHER" id="PTHR12192:SF2">
    <property type="entry name" value="GLUTATHIONE-SPECIFIC GAMMA-GLUTAMYLCYCLOTRANSFERASE 2"/>
    <property type="match status" value="1"/>
</dbReference>
<dbReference type="OrthoDB" id="1933483at2759"/>
<dbReference type="InterPro" id="IPR006840">
    <property type="entry name" value="ChaC"/>
</dbReference>
<dbReference type="CDD" id="cd06661">
    <property type="entry name" value="GGCT_like"/>
    <property type="match status" value="1"/>
</dbReference>
<evidence type="ECO:0000313" key="3">
    <source>
        <dbReference type="EMBL" id="ODV83315.1"/>
    </source>
</evidence>
<proteinExistence type="predicted"/>
<dbReference type="GO" id="GO:0061928">
    <property type="term" value="F:glutathione specific gamma-glutamylcyclotransferase activity"/>
    <property type="evidence" value="ECO:0007669"/>
    <property type="project" value="UniProtKB-EC"/>
</dbReference>
<dbReference type="STRING" id="983967.A0A1E4SUY0"/>
<keyword evidence="2" id="KW-0456">Lyase</keyword>
<organism evidence="3 4">
    <name type="scientific">[Candida] arabinofermentans NRRL YB-2248</name>
    <dbReference type="NCBI Taxonomy" id="983967"/>
    <lineage>
        <taxon>Eukaryota</taxon>
        <taxon>Fungi</taxon>
        <taxon>Dikarya</taxon>
        <taxon>Ascomycota</taxon>
        <taxon>Saccharomycotina</taxon>
        <taxon>Pichiomycetes</taxon>
        <taxon>Pichiales</taxon>
        <taxon>Pichiaceae</taxon>
        <taxon>Ogataea</taxon>
        <taxon>Ogataea/Candida clade</taxon>
    </lineage>
</organism>
<reference evidence="4" key="1">
    <citation type="submission" date="2016-04" db="EMBL/GenBank/DDBJ databases">
        <title>Comparative genomics of biotechnologically important yeasts.</title>
        <authorList>
            <consortium name="DOE Joint Genome Institute"/>
            <person name="Riley R."/>
            <person name="Haridas S."/>
            <person name="Wolfe K.H."/>
            <person name="Lopes M.R."/>
            <person name="Hittinger C.T."/>
            <person name="Goker M."/>
            <person name="Salamov A."/>
            <person name="Wisecaver J."/>
            <person name="Long T.M."/>
            <person name="Aerts A.L."/>
            <person name="Barry K."/>
            <person name="Choi C."/>
            <person name="Clum A."/>
            <person name="Coughlan A.Y."/>
            <person name="Deshpande S."/>
            <person name="Douglass A.P."/>
            <person name="Hanson S.J."/>
            <person name="Klenk H.-P."/>
            <person name="Labutti K."/>
            <person name="Lapidus A."/>
            <person name="Lindquist E."/>
            <person name="Lipzen A."/>
            <person name="Meier-Kolthoff J.P."/>
            <person name="Ohm R.A."/>
            <person name="Otillar R.P."/>
            <person name="Pangilinan J."/>
            <person name="Peng Y."/>
            <person name="Rokas A."/>
            <person name="Rosa C.A."/>
            <person name="Scheuner C."/>
            <person name="Sibirny A.A."/>
            <person name="Slot J.C."/>
            <person name="Stielow J.B."/>
            <person name="Sun H."/>
            <person name="Kurtzman C.P."/>
            <person name="Blackwell M."/>
            <person name="Grigoriev I.V."/>
            <person name="Jeffries T.W."/>
        </authorList>
    </citation>
    <scope>NUCLEOTIDE SEQUENCE [LARGE SCALE GENOMIC DNA]</scope>
    <source>
        <strain evidence="4">NRRL YB-2248</strain>
    </source>
</reference>
<dbReference type="InterPro" id="IPR013024">
    <property type="entry name" value="GGCT-like"/>
</dbReference>
<keyword evidence="4" id="KW-1185">Reference proteome</keyword>
<protein>
    <recommendedName>
        <fullName evidence="1">glutathione-specific gamma-glutamylcyclotransferase</fullName>
        <ecNumber evidence="1">4.3.2.7</ecNumber>
    </recommendedName>
</protein>
<dbReference type="AlphaFoldDB" id="A0A1E4SUY0"/>
<dbReference type="GO" id="GO:0005737">
    <property type="term" value="C:cytoplasm"/>
    <property type="evidence" value="ECO:0007669"/>
    <property type="project" value="TreeGrafter"/>
</dbReference>
<dbReference type="Proteomes" id="UP000094801">
    <property type="component" value="Unassembled WGS sequence"/>
</dbReference>
<accession>A0A1E4SUY0</accession>
<dbReference type="EMBL" id="KV453865">
    <property type="protein sequence ID" value="ODV83315.1"/>
    <property type="molecule type" value="Genomic_DNA"/>
</dbReference>
<evidence type="ECO:0000256" key="2">
    <source>
        <dbReference type="ARBA" id="ARBA00023239"/>
    </source>
</evidence>
<sequence>MTQNDTPQPLWVVGYGSLIFKPPLHDVPFSSTFVKYPGYINGFIRRFWQSSYDNRGTPENKGRVVTIISSDDIIENESFKADILKYELNHLSSQDQQKVIGDKELLSKTLKVYGCIYYIPAEYAALASEYLDLREKDGYTTHEIEFHVTGKRLGNVDSEDEIWESLESNGQEGGKLVKSTVYIGTIDNESFIGPESLMDTAKVIKTSAGDSGPNDEYLLELHKGLKTLSTGKSHSTKDLYLDDLVQCLEHL</sequence>
<dbReference type="PANTHER" id="PTHR12192">
    <property type="entry name" value="CATION TRANSPORT PROTEIN CHAC-RELATED"/>
    <property type="match status" value="1"/>
</dbReference>
<dbReference type="GO" id="GO:0006751">
    <property type="term" value="P:glutathione catabolic process"/>
    <property type="evidence" value="ECO:0007669"/>
    <property type="project" value="InterPro"/>
</dbReference>
<evidence type="ECO:0000313" key="4">
    <source>
        <dbReference type="Proteomes" id="UP000094801"/>
    </source>
</evidence>
<dbReference type="EC" id="4.3.2.7" evidence="1"/>
<evidence type="ECO:0000256" key="1">
    <source>
        <dbReference type="ARBA" id="ARBA00012344"/>
    </source>
</evidence>